<name>A0AAU8EZ60_9MICC</name>
<sequence length="75" mass="8173">MKQDGEIMDILAADDLTELLRATAVPKPAQNHETDRWIEAQPLASSTLFVHAVGVRTTPSRQSNALRNLGSSETT</sequence>
<proteinExistence type="predicted"/>
<dbReference type="EMBL" id="CP159280">
    <property type="protein sequence ID" value="XCH13957.1"/>
    <property type="molecule type" value="Genomic_DNA"/>
</dbReference>
<evidence type="ECO:0000313" key="1">
    <source>
        <dbReference type="EMBL" id="XCH13957.1"/>
    </source>
</evidence>
<geneLocation type="plasmid" evidence="1">
    <name>unnamed</name>
</geneLocation>
<gene>
    <name evidence="1" type="ORF">ABRP34_22910</name>
</gene>
<accession>A0AAU8EZ60</accession>
<keyword evidence="1" id="KW-0614">Plasmid</keyword>
<protein>
    <submittedName>
        <fullName evidence="1">Uncharacterized protein</fullName>
    </submittedName>
</protein>
<reference evidence="1" key="1">
    <citation type="submission" date="2024-06" db="EMBL/GenBank/DDBJ databases">
        <title>Biodegradation of dimethachlon by Arthrobacter sp. K5: mechanistic insights and ecological implications.</title>
        <authorList>
            <person name="Hu S."/>
            <person name="Lu P."/>
        </authorList>
    </citation>
    <scope>NUCLEOTIDE SEQUENCE</scope>
    <source>
        <strain evidence="1">K5</strain>
        <plasmid evidence="1">unnamed</plasmid>
    </source>
</reference>
<dbReference type="AlphaFoldDB" id="A0AAU8EZ60"/>
<dbReference type="RefSeq" id="WP_353713638.1">
    <property type="nucleotide sequence ID" value="NZ_CP159280.1"/>
</dbReference>
<organism evidence="1">
    <name type="scientific">Arthrobacter sp. K5</name>
    <dbReference type="NCBI Taxonomy" id="2839623"/>
    <lineage>
        <taxon>Bacteria</taxon>
        <taxon>Bacillati</taxon>
        <taxon>Actinomycetota</taxon>
        <taxon>Actinomycetes</taxon>
        <taxon>Micrococcales</taxon>
        <taxon>Micrococcaceae</taxon>
        <taxon>Arthrobacter</taxon>
    </lineage>
</organism>